<keyword evidence="4" id="KW-1185">Reference proteome</keyword>
<proteinExistence type="predicted"/>
<evidence type="ECO:0000313" key="4">
    <source>
        <dbReference type="Proteomes" id="UP000011715"/>
    </source>
</evidence>
<organism evidence="3 4">
    <name type="scientific">Magnaporthiopsis poae (strain ATCC 64411 / 73-15)</name>
    <name type="common">Kentucky bluegrass fungus</name>
    <name type="synonym">Magnaporthe poae</name>
    <dbReference type="NCBI Taxonomy" id="644358"/>
    <lineage>
        <taxon>Eukaryota</taxon>
        <taxon>Fungi</taxon>
        <taxon>Dikarya</taxon>
        <taxon>Ascomycota</taxon>
        <taxon>Pezizomycotina</taxon>
        <taxon>Sordariomycetes</taxon>
        <taxon>Sordariomycetidae</taxon>
        <taxon>Magnaporthales</taxon>
        <taxon>Magnaporthaceae</taxon>
        <taxon>Magnaporthiopsis</taxon>
    </lineage>
</organism>
<accession>A0A0C4E0J8</accession>
<evidence type="ECO:0000256" key="1">
    <source>
        <dbReference type="SAM" id="MobiDB-lite"/>
    </source>
</evidence>
<dbReference type="AlphaFoldDB" id="A0A0C4E0J8"/>
<feature type="region of interest" description="Disordered" evidence="1">
    <location>
        <begin position="89"/>
        <end position="118"/>
    </location>
</feature>
<dbReference type="EMBL" id="GL876970">
    <property type="protein sequence ID" value="KLU86867.1"/>
    <property type="molecule type" value="Genomic_DNA"/>
</dbReference>
<reference evidence="3" key="5">
    <citation type="submission" date="2015-06" db="UniProtKB">
        <authorList>
            <consortium name="EnsemblFungi"/>
        </authorList>
    </citation>
    <scope>IDENTIFICATION</scope>
    <source>
        <strain evidence="3">ATCC 64411</strain>
    </source>
</reference>
<dbReference type="Proteomes" id="UP000011715">
    <property type="component" value="Unassembled WGS sequence"/>
</dbReference>
<reference evidence="3" key="4">
    <citation type="journal article" date="2015" name="G3 (Bethesda)">
        <title>Genome sequences of three phytopathogenic species of the Magnaporthaceae family of fungi.</title>
        <authorList>
            <person name="Okagaki L.H."/>
            <person name="Nunes C.C."/>
            <person name="Sailsbery J."/>
            <person name="Clay B."/>
            <person name="Brown D."/>
            <person name="John T."/>
            <person name="Oh Y."/>
            <person name="Young N."/>
            <person name="Fitzgerald M."/>
            <person name="Haas B.J."/>
            <person name="Zeng Q."/>
            <person name="Young S."/>
            <person name="Adiconis X."/>
            <person name="Fan L."/>
            <person name="Levin J.Z."/>
            <person name="Mitchell T.K."/>
            <person name="Okubara P.A."/>
            <person name="Farman M.L."/>
            <person name="Kohn L.M."/>
            <person name="Birren B."/>
            <person name="Ma L.-J."/>
            <person name="Dean R.A."/>
        </authorList>
    </citation>
    <scope>NUCLEOTIDE SEQUENCE</scope>
    <source>
        <strain evidence="3">ATCC 64411 / 73-15</strain>
    </source>
</reference>
<reference evidence="4" key="1">
    <citation type="submission" date="2010-05" db="EMBL/GenBank/DDBJ databases">
        <title>The genome sequence of Magnaporthe poae strain ATCC 64411.</title>
        <authorList>
            <person name="Ma L.-J."/>
            <person name="Dead R."/>
            <person name="Young S."/>
            <person name="Zeng Q."/>
            <person name="Koehrsen M."/>
            <person name="Alvarado L."/>
            <person name="Berlin A."/>
            <person name="Chapman S.B."/>
            <person name="Chen Z."/>
            <person name="Freedman E."/>
            <person name="Gellesch M."/>
            <person name="Goldberg J."/>
            <person name="Griggs A."/>
            <person name="Gujja S."/>
            <person name="Heilman E.R."/>
            <person name="Heiman D."/>
            <person name="Hepburn T."/>
            <person name="Howarth C."/>
            <person name="Jen D."/>
            <person name="Larson L."/>
            <person name="Mehta T."/>
            <person name="Neiman D."/>
            <person name="Pearson M."/>
            <person name="Roberts A."/>
            <person name="Saif S."/>
            <person name="Shea T."/>
            <person name="Shenoy N."/>
            <person name="Sisk P."/>
            <person name="Stolte C."/>
            <person name="Sykes S."/>
            <person name="Walk T."/>
            <person name="White J."/>
            <person name="Yandava C."/>
            <person name="Haas B."/>
            <person name="Nusbaum C."/>
            <person name="Birren B."/>
        </authorList>
    </citation>
    <scope>NUCLEOTIDE SEQUENCE [LARGE SCALE GENOMIC DNA]</scope>
    <source>
        <strain evidence="4">ATCC 64411 / 73-15</strain>
    </source>
</reference>
<dbReference type="EnsemblFungi" id="MAPG_05875T0">
    <property type="protein sequence ID" value="MAPG_05875T0"/>
    <property type="gene ID" value="MAPG_05875"/>
</dbReference>
<dbReference type="EMBL" id="ADBL01001401">
    <property type="status" value="NOT_ANNOTATED_CDS"/>
    <property type="molecule type" value="Genomic_DNA"/>
</dbReference>
<evidence type="ECO:0000313" key="2">
    <source>
        <dbReference type="EMBL" id="KLU86867.1"/>
    </source>
</evidence>
<sequence length="163" mass="17128">MGQVEGRKDARCDKLLTQPSECNRACHGGPSGGKEVVPAEWAPGCRKPLGSQLQVLAPVARFHDGGNATPPPPRLSRPNREMGLQIREAGTATGLQGKGYNKRSALPDASSPGRDARSTCETYPQLGMLVFTGVCYRTHLPVAVYLVGRAGRALAPAAGPLAT</sequence>
<name>A0A0C4E0J8_MAGP6</name>
<reference evidence="2" key="3">
    <citation type="submission" date="2011-03" db="EMBL/GenBank/DDBJ databases">
        <title>Annotation of Magnaporthe poae ATCC 64411.</title>
        <authorList>
            <person name="Ma L.-J."/>
            <person name="Dead R."/>
            <person name="Young S.K."/>
            <person name="Zeng Q."/>
            <person name="Gargeya S."/>
            <person name="Fitzgerald M."/>
            <person name="Haas B."/>
            <person name="Abouelleil A."/>
            <person name="Alvarado L."/>
            <person name="Arachchi H.M."/>
            <person name="Berlin A."/>
            <person name="Brown A."/>
            <person name="Chapman S.B."/>
            <person name="Chen Z."/>
            <person name="Dunbar C."/>
            <person name="Freedman E."/>
            <person name="Gearin G."/>
            <person name="Gellesch M."/>
            <person name="Goldberg J."/>
            <person name="Griggs A."/>
            <person name="Gujja S."/>
            <person name="Heiman D."/>
            <person name="Howarth C."/>
            <person name="Larson L."/>
            <person name="Lui A."/>
            <person name="MacDonald P.J.P."/>
            <person name="Mehta T."/>
            <person name="Montmayeur A."/>
            <person name="Murphy C."/>
            <person name="Neiman D."/>
            <person name="Pearson M."/>
            <person name="Priest M."/>
            <person name="Roberts A."/>
            <person name="Saif S."/>
            <person name="Shea T."/>
            <person name="Shenoy N."/>
            <person name="Sisk P."/>
            <person name="Stolte C."/>
            <person name="Sykes S."/>
            <person name="Yandava C."/>
            <person name="Wortman J."/>
            <person name="Nusbaum C."/>
            <person name="Birren B."/>
        </authorList>
    </citation>
    <scope>NUCLEOTIDE SEQUENCE</scope>
    <source>
        <strain evidence="2">ATCC 64411</strain>
    </source>
</reference>
<gene>
    <name evidence="2" type="ORF">MAPG_05875</name>
</gene>
<protein>
    <submittedName>
        <fullName evidence="2 3">Uncharacterized protein</fullName>
    </submittedName>
</protein>
<dbReference type="VEuPathDB" id="FungiDB:MAPG_05875"/>
<evidence type="ECO:0000313" key="3">
    <source>
        <dbReference type="EnsemblFungi" id="MAPG_05875T0"/>
    </source>
</evidence>
<reference evidence="2" key="2">
    <citation type="submission" date="2010-05" db="EMBL/GenBank/DDBJ databases">
        <title>The Genome Sequence of Magnaporthe poae strain ATCC 64411.</title>
        <authorList>
            <consortium name="The Broad Institute Genome Sequencing Platform"/>
            <consortium name="Broad Institute Genome Sequencing Center for Infectious Disease"/>
            <person name="Ma L.-J."/>
            <person name="Dead R."/>
            <person name="Young S."/>
            <person name="Zeng Q."/>
            <person name="Koehrsen M."/>
            <person name="Alvarado L."/>
            <person name="Berlin A."/>
            <person name="Chapman S.B."/>
            <person name="Chen Z."/>
            <person name="Freedman E."/>
            <person name="Gellesch M."/>
            <person name="Goldberg J."/>
            <person name="Griggs A."/>
            <person name="Gujja S."/>
            <person name="Heilman E.R."/>
            <person name="Heiman D."/>
            <person name="Hepburn T."/>
            <person name="Howarth C."/>
            <person name="Jen D."/>
            <person name="Larson L."/>
            <person name="Mehta T."/>
            <person name="Neiman D."/>
            <person name="Pearson M."/>
            <person name="Roberts A."/>
            <person name="Saif S."/>
            <person name="Shea T."/>
            <person name="Shenoy N."/>
            <person name="Sisk P."/>
            <person name="Stolte C."/>
            <person name="Sykes S."/>
            <person name="Walk T."/>
            <person name="White J."/>
            <person name="Yandava C."/>
            <person name="Haas B."/>
            <person name="Nusbaum C."/>
            <person name="Birren B."/>
        </authorList>
    </citation>
    <scope>NUCLEOTIDE SEQUENCE</scope>
    <source>
        <strain evidence="2">ATCC 64411</strain>
    </source>
</reference>